<dbReference type="PRINTS" id="PR00032">
    <property type="entry name" value="HTHARAC"/>
</dbReference>
<keyword evidence="4" id="KW-1133">Transmembrane helix</keyword>
<organism evidence="6 7">
    <name type="scientific">Paenibacillus hodogayensis</name>
    <dbReference type="NCBI Taxonomy" id="279208"/>
    <lineage>
        <taxon>Bacteria</taxon>
        <taxon>Bacillati</taxon>
        <taxon>Bacillota</taxon>
        <taxon>Bacilli</taxon>
        <taxon>Bacillales</taxon>
        <taxon>Paenibacillaceae</taxon>
        <taxon>Paenibacillus</taxon>
    </lineage>
</organism>
<evidence type="ECO:0000313" key="6">
    <source>
        <dbReference type="EMBL" id="MFB9750088.1"/>
    </source>
</evidence>
<sequence>MNVLQTRLTKKLFLILLALLLVAVSLTAFLSYRIVTGRLQHEMANANMELLRQIDEKLKLVLKDIDRNMIRLLKKEEVRKFFDIEMGEGERKANQAAIDNLLNDMIQRSDALFSVDLYSYVKQQKRSATTNTDETAAENYEWIGQFYSADGFQSWLPTRKLILDNKNFPLYQDVVTSVRTYPLLHSPGYRRGAAAVSIKQEALYNLVQDAERYPGPELSFVIDRTGQVILHPDFKKVGQHVGEIPYIAKLLKNGKEGSFVTDVDTARSSVFYFTSEYTGWKLIRIVPVMALNKPLVHTRNTLLAVSVLLFAAAALAAVLVSRWTFKPINRFIFSMSRKLRFHPLHGNEGRYSDEFDHLETMMQDVLIDSERLEKQIKESKPLMRWRLLMKMLTNDSGGFRNMNSYLDLVGVRLYDGCFVVMSIQFDNRHEIASARDLHLYAYALCNIAEEIVNAEHKGAAMEWEEGRCAVIVSFEDKDNEERLAVRAVAVADQIKHGVHKSLKKTVTIGVGGIVYAMPDISLSYKQSMEALKYRLIIGGNMVITADEILDSRNGEYNGLFAMMDSTIDSLKQSDAAKLQSQVAHWFESLARSNVPPDTLNHLVVQLLMRAAVIADEIGMKPEESDAGPTMEEVLSRCERLEQIREFTDATLSEYIRRIAARRNNRDKNEKIEEMVQFIQHNYKLSDLSLHYLSDKFQISLSHLSRMFKEYTGDNFIDYLTELRVAKAKELLTGSGGKIRDVAERVGYTHDTSFIRIFKKFTGLTPSEYREREGGKPNSPALAQKK</sequence>
<dbReference type="SMART" id="SM00342">
    <property type="entry name" value="HTH_ARAC"/>
    <property type="match status" value="1"/>
</dbReference>
<dbReference type="Pfam" id="PF12833">
    <property type="entry name" value="HTH_18"/>
    <property type="match status" value="1"/>
</dbReference>
<keyword evidence="1" id="KW-0805">Transcription regulation</keyword>
<proteinExistence type="predicted"/>
<evidence type="ECO:0000256" key="3">
    <source>
        <dbReference type="ARBA" id="ARBA00023163"/>
    </source>
</evidence>
<keyword evidence="4" id="KW-0812">Transmembrane</keyword>
<dbReference type="InterPro" id="IPR018060">
    <property type="entry name" value="HTH_AraC"/>
</dbReference>
<dbReference type="CDD" id="cd12912">
    <property type="entry name" value="PDC2_MCP_like"/>
    <property type="match status" value="1"/>
</dbReference>
<dbReference type="Gene3D" id="1.10.10.60">
    <property type="entry name" value="Homeodomain-like"/>
    <property type="match status" value="2"/>
</dbReference>
<keyword evidence="2" id="KW-0238">DNA-binding</keyword>
<dbReference type="PROSITE" id="PS00041">
    <property type="entry name" value="HTH_ARAC_FAMILY_1"/>
    <property type="match status" value="1"/>
</dbReference>
<evidence type="ECO:0000313" key="7">
    <source>
        <dbReference type="Proteomes" id="UP001589619"/>
    </source>
</evidence>
<accession>A0ABV5VP85</accession>
<comment type="caution">
    <text evidence="6">The sequence shown here is derived from an EMBL/GenBank/DDBJ whole genome shotgun (WGS) entry which is preliminary data.</text>
</comment>
<dbReference type="SUPFAM" id="SSF46689">
    <property type="entry name" value="Homeodomain-like"/>
    <property type="match status" value="1"/>
</dbReference>
<dbReference type="Gene3D" id="3.30.450.20">
    <property type="entry name" value="PAS domain"/>
    <property type="match status" value="1"/>
</dbReference>
<protein>
    <submittedName>
        <fullName evidence="6">Helix-turn-helix domain-containing protein</fullName>
    </submittedName>
</protein>
<dbReference type="InterPro" id="IPR020449">
    <property type="entry name" value="Tscrpt_reg_AraC-type_HTH"/>
</dbReference>
<evidence type="ECO:0000256" key="1">
    <source>
        <dbReference type="ARBA" id="ARBA00023015"/>
    </source>
</evidence>
<feature type="domain" description="HTH araC/xylS-type" evidence="5">
    <location>
        <begin position="672"/>
        <end position="771"/>
    </location>
</feature>
<dbReference type="InterPro" id="IPR041522">
    <property type="entry name" value="CdaR_GGDEF"/>
</dbReference>
<dbReference type="PANTHER" id="PTHR43280:SF28">
    <property type="entry name" value="HTH-TYPE TRANSCRIPTIONAL ACTIVATOR RHAS"/>
    <property type="match status" value="1"/>
</dbReference>
<dbReference type="Proteomes" id="UP001589619">
    <property type="component" value="Unassembled WGS sequence"/>
</dbReference>
<dbReference type="InterPro" id="IPR018062">
    <property type="entry name" value="HTH_AraC-typ_CS"/>
</dbReference>
<dbReference type="PROSITE" id="PS01124">
    <property type="entry name" value="HTH_ARAC_FAMILY_2"/>
    <property type="match status" value="1"/>
</dbReference>
<keyword evidence="7" id="KW-1185">Reference proteome</keyword>
<feature type="transmembrane region" description="Helical" evidence="4">
    <location>
        <begin position="302"/>
        <end position="325"/>
    </location>
</feature>
<dbReference type="RefSeq" id="WP_344916629.1">
    <property type="nucleotide sequence ID" value="NZ_BAAAYO010000021.1"/>
</dbReference>
<evidence type="ECO:0000256" key="4">
    <source>
        <dbReference type="SAM" id="Phobius"/>
    </source>
</evidence>
<gene>
    <name evidence="6" type="ORF">ACFFNY_00760</name>
</gene>
<keyword evidence="4" id="KW-0472">Membrane</keyword>
<dbReference type="Pfam" id="PF17853">
    <property type="entry name" value="GGDEF_2"/>
    <property type="match status" value="1"/>
</dbReference>
<evidence type="ECO:0000259" key="5">
    <source>
        <dbReference type="PROSITE" id="PS01124"/>
    </source>
</evidence>
<keyword evidence="3" id="KW-0804">Transcription</keyword>
<dbReference type="InterPro" id="IPR009057">
    <property type="entry name" value="Homeodomain-like_sf"/>
</dbReference>
<evidence type="ECO:0000256" key="2">
    <source>
        <dbReference type="ARBA" id="ARBA00023125"/>
    </source>
</evidence>
<name>A0ABV5VP85_9BACL</name>
<dbReference type="EMBL" id="JBHMAG010000002">
    <property type="protein sequence ID" value="MFB9750088.1"/>
    <property type="molecule type" value="Genomic_DNA"/>
</dbReference>
<dbReference type="PANTHER" id="PTHR43280">
    <property type="entry name" value="ARAC-FAMILY TRANSCRIPTIONAL REGULATOR"/>
    <property type="match status" value="1"/>
</dbReference>
<reference evidence="6 7" key="1">
    <citation type="submission" date="2024-09" db="EMBL/GenBank/DDBJ databases">
        <authorList>
            <person name="Sun Q."/>
            <person name="Mori K."/>
        </authorList>
    </citation>
    <scope>NUCLEOTIDE SEQUENCE [LARGE SCALE GENOMIC DNA]</scope>
    <source>
        <strain evidence="6 7">JCM 12520</strain>
    </source>
</reference>